<feature type="domain" description="PRISE-like Rossmann-fold" evidence="2">
    <location>
        <begin position="105"/>
        <end position="391"/>
    </location>
</feature>
<protein>
    <recommendedName>
        <fullName evidence="2">PRISE-like Rossmann-fold domain-containing protein</fullName>
    </recommendedName>
</protein>
<accession>A0AAN8EYI9</accession>
<dbReference type="CDD" id="cd08948">
    <property type="entry name" value="5beta-POR_like_SDR_a"/>
    <property type="match status" value="1"/>
</dbReference>
<organism evidence="3 4">
    <name type="scientific">Knufia fluminis</name>
    <dbReference type="NCBI Taxonomy" id="191047"/>
    <lineage>
        <taxon>Eukaryota</taxon>
        <taxon>Fungi</taxon>
        <taxon>Dikarya</taxon>
        <taxon>Ascomycota</taxon>
        <taxon>Pezizomycotina</taxon>
        <taxon>Eurotiomycetes</taxon>
        <taxon>Chaetothyriomycetidae</taxon>
        <taxon>Chaetothyriales</taxon>
        <taxon>Trichomeriaceae</taxon>
        <taxon>Knufia</taxon>
    </lineage>
</organism>
<dbReference type="Pfam" id="PF22917">
    <property type="entry name" value="PRISE"/>
    <property type="match status" value="1"/>
</dbReference>
<evidence type="ECO:0000256" key="1">
    <source>
        <dbReference type="SAM" id="SignalP"/>
    </source>
</evidence>
<dbReference type="InterPro" id="IPR055222">
    <property type="entry name" value="PRISE-like_Rossmann-fold"/>
</dbReference>
<dbReference type="SUPFAM" id="SSF51735">
    <property type="entry name" value="NAD(P)-binding Rossmann-fold domains"/>
    <property type="match status" value="1"/>
</dbReference>
<dbReference type="AlphaFoldDB" id="A0AAN8EYI9"/>
<dbReference type="InterPro" id="IPR036291">
    <property type="entry name" value="NAD(P)-bd_dom_sf"/>
</dbReference>
<evidence type="ECO:0000313" key="4">
    <source>
        <dbReference type="Proteomes" id="UP001316803"/>
    </source>
</evidence>
<keyword evidence="4" id="KW-1185">Reference proteome</keyword>
<evidence type="ECO:0000313" key="3">
    <source>
        <dbReference type="EMBL" id="KAK5956611.1"/>
    </source>
</evidence>
<dbReference type="EMBL" id="JAKLMC020000004">
    <property type="protein sequence ID" value="KAK5956611.1"/>
    <property type="molecule type" value="Genomic_DNA"/>
</dbReference>
<gene>
    <name evidence="3" type="ORF">OHC33_002097</name>
</gene>
<reference evidence="3 4" key="1">
    <citation type="submission" date="2022-12" db="EMBL/GenBank/DDBJ databases">
        <title>Genomic features and morphological characterization of a novel Knufia sp. strain isolated from spacecraft assembly facility.</title>
        <authorList>
            <person name="Teixeira M."/>
            <person name="Chander A.M."/>
            <person name="Stajich J.E."/>
            <person name="Venkateswaran K."/>
        </authorList>
    </citation>
    <scope>NUCLEOTIDE SEQUENCE [LARGE SCALE GENOMIC DNA]</scope>
    <source>
        <strain evidence="3 4">FJI-L2-BK-P2</strain>
    </source>
</reference>
<dbReference type="PANTHER" id="PTHR32487">
    <property type="entry name" value="3-OXO-DELTA(4,5)-STEROID 5-BETA-REDUCTASE"/>
    <property type="match status" value="1"/>
</dbReference>
<name>A0AAN8EYI9_9EURO</name>
<proteinExistence type="predicted"/>
<feature type="chain" id="PRO_5042867129" description="PRISE-like Rossmann-fold domain-containing protein" evidence="1">
    <location>
        <begin position="18"/>
        <end position="516"/>
    </location>
</feature>
<keyword evidence="1" id="KW-0732">Signal</keyword>
<sequence>MKFQYLLAAFFAAVVYAAPSNGGNNGEIVGNHDENDSSSSGECKPLLQSCNDNSDCCSDNCLAGFCLVGYNVKTMGSERLPLRQIGIYHNLPDFDSSLKGLTVIITGANGISGFHTMRALLAAPERWSKIYALSRRPPPEQMMGLLTPEQRSKVQHVACDFLESGDKIAQALKEANVTADYIFFYSYLQPKPPPGGAIWSNADELVKVNSALLSNFLDSLPQAGIKPTRFLLQTGAKNYGVHIGRIRTPSCESDPQPKDLQPNFYYPQEELLFKYCKDNGVGWNIIMPAWIIGATNNAQMNALHPFSVYAAVQAHKGEPLTFGGDWNAWQGLSFHSAARLTGFLSEWAVLEDKCKDQRFNAIDDSPFSWDRFFHELTRWFSVEKGVIPPPEDDSKYQEMTGRAGKETPLGYGPPTKIRASFTLSSWAKEEVNQKAWKELMSQSGGKLTHDPFEDIEANFSCGDAAWTTVMLCVNKARILGWTGFVDTMEAVFEMYSEMEQLGMVPAMKVDKPKPHV</sequence>
<dbReference type="Proteomes" id="UP001316803">
    <property type="component" value="Unassembled WGS sequence"/>
</dbReference>
<dbReference type="PANTHER" id="PTHR32487:SF29">
    <property type="entry name" value="NAD-DEPENDENT EPIMERASE_DEHYDRATASE DOMAIN-CONTAINING PROTEIN"/>
    <property type="match status" value="1"/>
</dbReference>
<dbReference type="Gene3D" id="3.40.50.720">
    <property type="entry name" value="NAD(P)-binding Rossmann-like Domain"/>
    <property type="match status" value="1"/>
</dbReference>
<feature type="signal peptide" evidence="1">
    <location>
        <begin position="1"/>
        <end position="17"/>
    </location>
</feature>
<comment type="caution">
    <text evidence="3">The sequence shown here is derived from an EMBL/GenBank/DDBJ whole genome shotgun (WGS) entry which is preliminary data.</text>
</comment>
<evidence type="ECO:0000259" key="2">
    <source>
        <dbReference type="Pfam" id="PF22917"/>
    </source>
</evidence>